<protein>
    <submittedName>
        <fullName evidence="2">Uncharacterized protein</fullName>
    </submittedName>
</protein>
<keyword evidence="3" id="KW-1185">Reference proteome</keyword>
<organism evidence="2 3">
    <name type="scientific">Suillus discolor</name>
    <dbReference type="NCBI Taxonomy" id="1912936"/>
    <lineage>
        <taxon>Eukaryota</taxon>
        <taxon>Fungi</taxon>
        <taxon>Dikarya</taxon>
        <taxon>Basidiomycota</taxon>
        <taxon>Agaricomycotina</taxon>
        <taxon>Agaricomycetes</taxon>
        <taxon>Agaricomycetidae</taxon>
        <taxon>Boletales</taxon>
        <taxon>Suillineae</taxon>
        <taxon>Suillaceae</taxon>
        <taxon>Suillus</taxon>
    </lineage>
</organism>
<evidence type="ECO:0000313" key="3">
    <source>
        <dbReference type="Proteomes" id="UP000823399"/>
    </source>
</evidence>
<dbReference type="RefSeq" id="XP_041287067.1">
    <property type="nucleotide sequence ID" value="XM_041444298.1"/>
</dbReference>
<proteinExistence type="predicted"/>
<dbReference type="Proteomes" id="UP000823399">
    <property type="component" value="Unassembled WGS sequence"/>
</dbReference>
<sequence length="224" mass="24969">MNAIHLYLSGEFDTTRRESARVPTQIRGYGRLAYGEPVEESEISCITKSLQSCWAALKQDRAPDTWGKAGNKILDEVAEEMARLHPILALCENGWKVHAIATERYPSWTATHLDKKKRKVDNTGFNDRGTSKQQKVSGPVEPESDVLKSRITGDESTSNLSEPKVKQDTPPKDIITTPILNFQNGSRSDISTSEQEQIWNGNTVDIINKISSGKKDANDETRPT</sequence>
<gene>
    <name evidence="2" type="ORF">F5147DRAFT_840526</name>
</gene>
<evidence type="ECO:0000256" key="1">
    <source>
        <dbReference type="SAM" id="MobiDB-lite"/>
    </source>
</evidence>
<accession>A0A9P7JNL8</accession>
<comment type="caution">
    <text evidence="2">The sequence shown here is derived from an EMBL/GenBank/DDBJ whole genome shotgun (WGS) entry which is preliminary data.</text>
</comment>
<evidence type="ECO:0000313" key="2">
    <source>
        <dbReference type="EMBL" id="KAG2093106.1"/>
    </source>
</evidence>
<name>A0A9P7JNL8_9AGAM</name>
<feature type="region of interest" description="Disordered" evidence="1">
    <location>
        <begin position="119"/>
        <end position="197"/>
    </location>
</feature>
<dbReference type="OrthoDB" id="2690064at2759"/>
<dbReference type="EMBL" id="JABBWM010000086">
    <property type="protein sequence ID" value="KAG2093106.1"/>
    <property type="molecule type" value="Genomic_DNA"/>
</dbReference>
<reference evidence="2" key="1">
    <citation type="journal article" date="2020" name="New Phytol.">
        <title>Comparative genomics reveals dynamic genome evolution in host specialist ectomycorrhizal fungi.</title>
        <authorList>
            <person name="Lofgren L.A."/>
            <person name="Nguyen N.H."/>
            <person name="Vilgalys R."/>
            <person name="Ruytinx J."/>
            <person name="Liao H.L."/>
            <person name="Branco S."/>
            <person name="Kuo A."/>
            <person name="LaButti K."/>
            <person name="Lipzen A."/>
            <person name="Andreopoulos W."/>
            <person name="Pangilinan J."/>
            <person name="Riley R."/>
            <person name="Hundley H."/>
            <person name="Na H."/>
            <person name="Barry K."/>
            <person name="Grigoriev I.V."/>
            <person name="Stajich J.E."/>
            <person name="Kennedy P.G."/>
        </authorList>
    </citation>
    <scope>NUCLEOTIDE SEQUENCE</scope>
    <source>
        <strain evidence="2">FC423</strain>
    </source>
</reference>
<dbReference type="GeneID" id="64706557"/>
<dbReference type="AlphaFoldDB" id="A0A9P7JNL8"/>
<feature type="compositionally biased region" description="Polar residues" evidence="1">
    <location>
        <begin position="178"/>
        <end position="197"/>
    </location>
</feature>